<evidence type="ECO:0000313" key="7">
    <source>
        <dbReference type="Proteomes" id="UP000660021"/>
    </source>
</evidence>
<reference evidence="6 7" key="1">
    <citation type="submission" date="2020-08" db="EMBL/GenBank/DDBJ databases">
        <title>Genome public.</title>
        <authorList>
            <person name="Liu C."/>
            <person name="Sun Q."/>
        </authorList>
    </citation>
    <scope>NUCLEOTIDE SEQUENCE [LARGE SCALE GENOMIC DNA]</scope>
    <source>
        <strain evidence="6 7">New-38</strain>
    </source>
</reference>
<dbReference type="InterPro" id="IPR012318">
    <property type="entry name" value="HTH_CRP"/>
</dbReference>
<dbReference type="PROSITE" id="PS50042">
    <property type="entry name" value="CNMP_BINDING_3"/>
    <property type="match status" value="1"/>
</dbReference>
<evidence type="ECO:0000256" key="1">
    <source>
        <dbReference type="ARBA" id="ARBA00023015"/>
    </source>
</evidence>
<dbReference type="InterPro" id="IPR036390">
    <property type="entry name" value="WH_DNA-bd_sf"/>
</dbReference>
<protein>
    <submittedName>
        <fullName evidence="6">Crp/Fnr family transcriptional regulator</fullName>
    </submittedName>
</protein>
<dbReference type="EMBL" id="JACOPR010000005">
    <property type="protein sequence ID" value="MBC5731072.1"/>
    <property type="molecule type" value="Genomic_DNA"/>
</dbReference>
<proteinExistence type="predicted"/>
<organism evidence="6 7">
    <name type="scientific">Pseudoflavonifractor hominis</name>
    <dbReference type="NCBI Taxonomy" id="2763059"/>
    <lineage>
        <taxon>Bacteria</taxon>
        <taxon>Bacillati</taxon>
        <taxon>Bacillota</taxon>
        <taxon>Clostridia</taxon>
        <taxon>Eubacteriales</taxon>
        <taxon>Oscillospiraceae</taxon>
        <taxon>Pseudoflavonifractor</taxon>
    </lineage>
</organism>
<evidence type="ECO:0000313" key="6">
    <source>
        <dbReference type="EMBL" id="MBC5731072.1"/>
    </source>
</evidence>
<dbReference type="Gene3D" id="1.10.10.10">
    <property type="entry name" value="Winged helix-like DNA-binding domain superfamily/Winged helix DNA-binding domain"/>
    <property type="match status" value="1"/>
</dbReference>
<dbReference type="SMART" id="SM00100">
    <property type="entry name" value="cNMP"/>
    <property type="match status" value="1"/>
</dbReference>
<dbReference type="InterPro" id="IPR036388">
    <property type="entry name" value="WH-like_DNA-bd_sf"/>
</dbReference>
<evidence type="ECO:0000259" key="4">
    <source>
        <dbReference type="PROSITE" id="PS50042"/>
    </source>
</evidence>
<sequence length="208" mass="23243">MDVWAPLAEGKKPQLYAPGQLIYLQGTEASQFYYIMDGTVKCFLSAESGEERILTFHYGGELIGEASFFDRQPRVSSAVAVTPCSLVVVDRAHLQQVFEKHPDLAIPMLEYLARTVRLLSVHVDSTFLQADQRIARHLLSLSAASDRGEILCTHEEIGASVGVSRVTVSRVLGEFVRLGWIKTGYRTVQILRRRALEQLVERGSQEAH</sequence>
<dbReference type="InterPro" id="IPR014710">
    <property type="entry name" value="RmlC-like_jellyroll"/>
</dbReference>
<dbReference type="SUPFAM" id="SSF51206">
    <property type="entry name" value="cAMP-binding domain-like"/>
    <property type="match status" value="1"/>
</dbReference>
<accession>A0ABR7HUD8</accession>
<dbReference type="SMART" id="SM00419">
    <property type="entry name" value="HTH_CRP"/>
    <property type="match status" value="1"/>
</dbReference>
<feature type="domain" description="Cyclic nucleotide-binding" evidence="4">
    <location>
        <begin position="7"/>
        <end position="115"/>
    </location>
</feature>
<dbReference type="Proteomes" id="UP000660021">
    <property type="component" value="Unassembled WGS sequence"/>
</dbReference>
<keyword evidence="1" id="KW-0805">Transcription regulation</keyword>
<dbReference type="InterPro" id="IPR000595">
    <property type="entry name" value="cNMP-bd_dom"/>
</dbReference>
<dbReference type="RefSeq" id="WP_101693104.1">
    <property type="nucleotide sequence ID" value="NZ_JACOPR010000005.1"/>
</dbReference>
<dbReference type="Gene3D" id="2.60.120.10">
    <property type="entry name" value="Jelly Rolls"/>
    <property type="match status" value="1"/>
</dbReference>
<dbReference type="SUPFAM" id="SSF46785">
    <property type="entry name" value="Winged helix' DNA-binding domain"/>
    <property type="match status" value="1"/>
</dbReference>
<dbReference type="InterPro" id="IPR018490">
    <property type="entry name" value="cNMP-bd_dom_sf"/>
</dbReference>
<evidence type="ECO:0000256" key="3">
    <source>
        <dbReference type="ARBA" id="ARBA00023163"/>
    </source>
</evidence>
<keyword evidence="3" id="KW-0804">Transcription</keyword>
<keyword evidence="7" id="KW-1185">Reference proteome</keyword>
<dbReference type="PANTHER" id="PTHR24567">
    <property type="entry name" value="CRP FAMILY TRANSCRIPTIONAL REGULATORY PROTEIN"/>
    <property type="match status" value="1"/>
</dbReference>
<dbReference type="InterPro" id="IPR050397">
    <property type="entry name" value="Env_Response_Regulators"/>
</dbReference>
<comment type="caution">
    <text evidence="6">The sequence shown here is derived from an EMBL/GenBank/DDBJ whole genome shotgun (WGS) entry which is preliminary data.</text>
</comment>
<dbReference type="PROSITE" id="PS51063">
    <property type="entry name" value="HTH_CRP_2"/>
    <property type="match status" value="1"/>
</dbReference>
<dbReference type="CDD" id="cd00038">
    <property type="entry name" value="CAP_ED"/>
    <property type="match status" value="1"/>
</dbReference>
<dbReference type="Pfam" id="PF00027">
    <property type="entry name" value="cNMP_binding"/>
    <property type="match status" value="1"/>
</dbReference>
<evidence type="ECO:0000256" key="2">
    <source>
        <dbReference type="ARBA" id="ARBA00023125"/>
    </source>
</evidence>
<dbReference type="PANTHER" id="PTHR24567:SF74">
    <property type="entry name" value="HTH-TYPE TRANSCRIPTIONAL REGULATOR ARCR"/>
    <property type="match status" value="1"/>
</dbReference>
<dbReference type="Pfam" id="PF13545">
    <property type="entry name" value="HTH_Crp_2"/>
    <property type="match status" value="1"/>
</dbReference>
<evidence type="ECO:0000259" key="5">
    <source>
        <dbReference type="PROSITE" id="PS51063"/>
    </source>
</evidence>
<keyword evidence="2" id="KW-0238">DNA-binding</keyword>
<feature type="domain" description="HTH crp-type" evidence="5">
    <location>
        <begin position="128"/>
        <end position="194"/>
    </location>
</feature>
<name>A0ABR7HUD8_9FIRM</name>
<gene>
    <name evidence="6" type="ORF">H8S34_09550</name>
</gene>